<dbReference type="Pfam" id="PF04055">
    <property type="entry name" value="Radical_SAM"/>
    <property type="match status" value="1"/>
</dbReference>
<keyword evidence="3" id="KW-0408">Iron</keyword>
<proteinExistence type="predicted"/>
<dbReference type="SFLD" id="SFLDS00029">
    <property type="entry name" value="Radical_SAM"/>
    <property type="match status" value="1"/>
</dbReference>
<evidence type="ECO:0000256" key="1">
    <source>
        <dbReference type="ARBA" id="ARBA00022691"/>
    </source>
</evidence>
<evidence type="ECO:0000313" key="7">
    <source>
        <dbReference type="EMBL" id="OSY53081.1"/>
    </source>
</evidence>
<dbReference type="GeneID" id="91406004"/>
<dbReference type="CDD" id="cd01335">
    <property type="entry name" value="Radical_SAM"/>
    <property type="match status" value="1"/>
</dbReference>
<reference evidence="7 8" key="1">
    <citation type="submission" date="2016-09" db="EMBL/GenBank/DDBJ databases">
        <title>Streptomyces fradiae DSM40063, a candidate organism with high potential of specific P450 cytochromes.</title>
        <authorList>
            <person name="Grumaz C."/>
            <person name="Vainshtein Y."/>
            <person name="Kirstahler P."/>
            <person name="Sohn K."/>
        </authorList>
    </citation>
    <scope>NUCLEOTIDE SEQUENCE [LARGE SCALE GENOMIC DNA]</scope>
    <source>
        <strain evidence="7 8">DSM 40063</strain>
    </source>
</reference>
<dbReference type="InterPro" id="IPR007197">
    <property type="entry name" value="rSAM"/>
</dbReference>
<accession>A0A1Y2P0T9</accession>
<dbReference type="PANTHER" id="PTHR22960:SF0">
    <property type="entry name" value="MOLYBDENUM COFACTOR BIOSYNTHESIS PROTEIN 1"/>
    <property type="match status" value="1"/>
</dbReference>
<dbReference type="PROSITE" id="PS51918">
    <property type="entry name" value="RADICAL_SAM"/>
    <property type="match status" value="1"/>
</dbReference>
<dbReference type="GO" id="GO:0046872">
    <property type="term" value="F:metal ion binding"/>
    <property type="evidence" value="ECO:0007669"/>
    <property type="project" value="UniProtKB-KW"/>
</dbReference>
<evidence type="ECO:0000259" key="6">
    <source>
        <dbReference type="PROSITE" id="PS51918"/>
    </source>
</evidence>
<dbReference type="EMBL" id="MIFZ01000109">
    <property type="protein sequence ID" value="OSY53081.1"/>
    <property type="molecule type" value="Genomic_DNA"/>
</dbReference>
<evidence type="ECO:0000256" key="2">
    <source>
        <dbReference type="ARBA" id="ARBA00022723"/>
    </source>
</evidence>
<dbReference type="InterPro" id="IPR058240">
    <property type="entry name" value="rSAM_sf"/>
</dbReference>
<keyword evidence="2" id="KW-0479">Metal-binding</keyword>
<dbReference type="Gene3D" id="3.20.20.70">
    <property type="entry name" value="Aldolase class I"/>
    <property type="match status" value="1"/>
</dbReference>
<evidence type="ECO:0000256" key="5">
    <source>
        <dbReference type="ARBA" id="ARBA00023150"/>
    </source>
</evidence>
<protein>
    <submittedName>
        <fullName evidence="7">Cyclic pyranopterin monophosphate synthase</fullName>
    </submittedName>
</protein>
<evidence type="ECO:0000256" key="3">
    <source>
        <dbReference type="ARBA" id="ARBA00023004"/>
    </source>
</evidence>
<dbReference type="GO" id="GO:0051536">
    <property type="term" value="F:iron-sulfur cluster binding"/>
    <property type="evidence" value="ECO:0007669"/>
    <property type="project" value="UniProtKB-KW"/>
</dbReference>
<feature type="domain" description="Radical SAM core" evidence="6">
    <location>
        <begin position="19"/>
        <end position="238"/>
    </location>
</feature>
<dbReference type="PANTHER" id="PTHR22960">
    <property type="entry name" value="MOLYBDOPTERIN COFACTOR SYNTHESIS PROTEIN A"/>
    <property type="match status" value="1"/>
</dbReference>
<dbReference type="RefSeq" id="WP_031128322.1">
    <property type="nucleotide sequence ID" value="NZ_ASYR01000030.1"/>
</dbReference>
<dbReference type="InterPro" id="IPR013785">
    <property type="entry name" value="Aldolase_TIM"/>
</dbReference>
<dbReference type="SUPFAM" id="SSF102114">
    <property type="entry name" value="Radical SAM enzymes"/>
    <property type="match status" value="1"/>
</dbReference>
<sequence length="338" mass="37644">MTVPLPKTDVDWTALRNFAALRGQLRVSLTPVCNLKCWFCHNEGDVPPPFTHLHREAKPRVRELAADDYVNVLRELIGAGLKRVYFTGGEPLASRLAKPVLTRLPVHGPDVSYTLITNGLLVRTHQDWLATTGLDKVKVSLHYLSDESFRAIAQTRAGIATVLDGIEAAREMFERVELNTLIQRENEHELHDILAYALERRLPVQFIELVDTDFNADRKSSAVGARGIIDHLRTLTKEEETEVSGTGQGRRIFRIDGIEIDVIERGLGRHHVGQCGTCPVKATCVEGFWALRLDHAGGIQPCLLRDDLRMDIRHALADPEVVPAAVARHVAAFTEGTL</sequence>
<dbReference type="GO" id="GO:0006777">
    <property type="term" value="P:Mo-molybdopterin cofactor biosynthetic process"/>
    <property type="evidence" value="ECO:0007669"/>
    <property type="project" value="UniProtKB-KW"/>
</dbReference>
<dbReference type="Proteomes" id="UP000194318">
    <property type="component" value="Unassembled WGS sequence"/>
</dbReference>
<evidence type="ECO:0000313" key="8">
    <source>
        <dbReference type="Proteomes" id="UP000194318"/>
    </source>
</evidence>
<keyword evidence="1" id="KW-0949">S-adenosyl-L-methionine</keyword>
<name>A0A1Y2P0T9_STRFR</name>
<organism evidence="7 8">
    <name type="scientific">Streptomyces fradiae ATCC 10745 = DSM 40063</name>
    <dbReference type="NCBI Taxonomy" id="1319510"/>
    <lineage>
        <taxon>Bacteria</taxon>
        <taxon>Bacillati</taxon>
        <taxon>Actinomycetota</taxon>
        <taxon>Actinomycetes</taxon>
        <taxon>Kitasatosporales</taxon>
        <taxon>Streptomycetaceae</taxon>
        <taxon>Streptomyces</taxon>
    </lineage>
</organism>
<evidence type="ECO:0000256" key="4">
    <source>
        <dbReference type="ARBA" id="ARBA00023014"/>
    </source>
</evidence>
<keyword evidence="4" id="KW-0411">Iron-sulfur</keyword>
<dbReference type="AlphaFoldDB" id="A0A1Y2P0T9"/>
<gene>
    <name evidence="7" type="primary">moaA_1</name>
    <name evidence="7" type="ORF">BG846_01248</name>
</gene>
<keyword evidence="5" id="KW-0501">Molybdenum cofactor biosynthesis</keyword>
<dbReference type="InterPro" id="IPR050105">
    <property type="entry name" value="MoCo_biosynth_MoaA/MoaC"/>
</dbReference>
<dbReference type="GO" id="GO:0061798">
    <property type="term" value="F:GTP 3',8'-cyclase activity"/>
    <property type="evidence" value="ECO:0007669"/>
    <property type="project" value="TreeGrafter"/>
</dbReference>
<comment type="caution">
    <text evidence="7">The sequence shown here is derived from an EMBL/GenBank/DDBJ whole genome shotgun (WGS) entry which is preliminary data.</text>
</comment>
<dbReference type="SFLD" id="SFLDG01067">
    <property type="entry name" value="SPASM/twitch_domain_containing"/>
    <property type="match status" value="1"/>
</dbReference>
<dbReference type="GO" id="GO:0061799">
    <property type="term" value="F:cyclic pyranopterin monophosphate synthase activity"/>
    <property type="evidence" value="ECO:0007669"/>
    <property type="project" value="TreeGrafter"/>
</dbReference>